<name>A0A9Q1HC53_HOLLE</name>
<dbReference type="PANTHER" id="PTHR32343">
    <property type="entry name" value="SERINE/ARGININE-RICH SPLICING FACTOR"/>
    <property type="match status" value="1"/>
</dbReference>
<dbReference type="GO" id="GO:0003723">
    <property type="term" value="F:RNA binding"/>
    <property type="evidence" value="ECO:0007669"/>
    <property type="project" value="UniProtKB-UniRule"/>
</dbReference>
<dbReference type="GO" id="GO:0005681">
    <property type="term" value="C:spliceosomal complex"/>
    <property type="evidence" value="ECO:0007669"/>
    <property type="project" value="UniProtKB-KW"/>
</dbReference>
<dbReference type="PROSITE" id="PS50102">
    <property type="entry name" value="RRM"/>
    <property type="match status" value="1"/>
</dbReference>
<gene>
    <name evidence="15" type="ORF">HOLleu_14983</name>
</gene>
<evidence type="ECO:0000256" key="5">
    <source>
        <dbReference type="ARBA" id="ARBA00022728"/>
    </source>
</evidence>
<evidence type="ECO:0000259" key="14">
    <source>
        <dbReference type="PROSITE" id="PS50102"/>
    </source>
</evidence>
<evidence type="ECO:0000313" key="15">
    <source>
        <dbReference type="EMBL" id="KAJ8040635.1"/>
    </source>
</evidence>
<evidence type="ECO:0000256" key="10">
    <source>
        <dbReference type="ARBA" id="ARBA00076771"/>
    </source>
</evidence>
<feature type="domain" description="RRM" evidence="14">
    <location>
        <begin position="172"/>
        <end position="248"/>
    </location>
</feature>
<dbReference type="InterPro" id="IPR035979">
    <property type="entry name" value="RBD_domain_sf"/>
</dbReference>
<evidence type="ECO:0000256" key="7">
    <source>
        <dbReference type="ARBA" id="ARBA00023242"/>
    </source>
</evidence>
<evidence type="ECO:0000313" key="16">
    <source>
        <dbReference type="Proteomes" id="UP001152320"/>
    </source>
</evidence>
<keyword evidence="6" id="KW-0508">mRNA splicing</keyword>
<keyword evidence="5" id="KW-0747">Spliceosome</keyword>
<keyword evidence="7" id="KW-0539">Nucleus</keyword>
<keyword evidence="4" id="KW-0507">mRNA processing</keyword>
<comment type="caution">
    <text evidence="15">The sequence shown here is derived from an EMBL/GenBank/DDBJ whole genome shotgun (WGS) entry which is preliminary data.</text>
</comment>
<keyword evidence="16" id="KW-1185">Reference proteome</keyword>
<comment type="subcellular location">
    <subcellularLocation>
        <location evidence="1">Nucleus</location>
    </subcellularLocation>
</comment>
<proteinExistence type="inferred from homology"/>
<feature type="region of interest" description="Disordered" evidence="13">
    <location>
        <begin position="313"/>
        <end position="543"/>
    </location>
</feature>
<keyword evidence="3" id="KW-0597">Phosphoprotein</keyword>
<evidence type="ECO:0000256" key="11">
    <source>
        <dbReference type="ARBA" id="ARBA00080569"/>
    </source>
</evidence>
<comment type="similarity">
    <text evidence="2">Belongs to the splicing factor SR family.</text>
</comment>
<feature type="compositionally biased region" description="Basic residues" evidence="13">
    <location>
        <begin position="426"/>
        <end position="442"/>
    </location>
</feature>
<dbReference type="Pfam" id="PF00076">
    <property type="entry name" value="RRM_1"/>
    <property type="match status" value="2"/>
</dbReference>
<dbReference type="GO" id="GO:0006397">
    <property type="term" value="P:mRNA processing"/>
    <property type="evidence" value="ECO:0007669"/>
    <property type="project" value="UniProtKB-KW"/>
</dbReference>
<evidence type="ECO:0000256" key="6">
    <source>
        <dbReference type="ARBA" id="ARBA00023187"/>
    </source>
</evidence>
<accession>A0A9Q1HC53</accession>
<evidence type="ECO:0000256" key="4">
    <source>
        <dbReference type="ARBA" id="ARBA00022664"/>
    </source>
</evidence>
<feature type="compositionally biased region" description="Basic residues" evidence="13">
    <location>
        <begin position="449"/>
        <end position="458"/>
    </location>
</feature>
<dbReference type="FunFam" id="3.30.70.330:FF:000084">
    <property type="entry name" value="Serine/arginine-rich splicing factor 11 isoform 1"/>
    <property type="match status" value="1"/>
</dbReference>
<reference evidence="15" key="1">
    <citation type="submission" date="2021-10" db="EMBL/GenBank/DDBJ databases">
        <title>Tropical sea cucumber genome reveals ecological adaptation and Cuvierian tubules defense mechanism.</title>
        <authorList>
            <person name="Chen T."/>
        </authorList>
    </citation>
    <scope>NUCLEOTIDE SEQUENCE</scope>
    <source>
        <strain evidence="15">Nanhai2018</strain>
        <tissue evidence="15">Muscle</tissue>
    </source>
</reference>
<evidence type="ECO:0000256" key="2">
    <source>
        <dbReference type="ARBA" id="ARBA00010269"/>
    </source>
</evidence>
<feature type="compositionally biased region" description="Basic and acidic residues" evidence="13">
    <location>
        <begin position="415"/>
        <end position="425"/>
    </location>
</feature>
<organism evidence="15 16">
    <name type="scientific">Holothuria leucospilota</name>
    <name type="common">Black long sea cucumber</name>
    <name type="synonym">Mertensiothuria leucospilota</name>
    <dbReference type="NCBI Taxonomy" id="206669"/>
    <lineage>
        <taxon>Eukaryota</taxon>
        <taxon>Metazoa</taxon>
        <taxon>Echinodermata</taxon>
        <taxon>Eleutherozoa</taxon>
        <taxon>Echinozoa</taxon>
        <taxon>Holothuroidea</taxon>
        <taxon>Aspidochirotacea</taxon>
        <taxon>Aspidochirotida</taxon>
        <taxon>Holothuriidae</taxon>
        <taxon>Holothuria</taxon>
    </lineage>
</organism>
<dbReference type="InterPro" id="IPR012677">
    <property type="entry name" value="Nucleotide-bd_a/b_plait_sf"/>
</dbReference>
<dbReference type="FunFam" id="3.30.70.330:FF:000142">
    <property type="entry name" value="splicing regulatory glutamine/lysine-rich protein 1 isoform X1"/>
    <property type="match status" value="1"/>
</dbReference>
<dbReference type="GO" id="GO:0008380">
    <property type="term" value="P:RNA splicing"/>
    <property type="evidence" value="ECO:0007669"/>
    <property type="project" value="UniProtKB-KW"/>
</dbReference>
<dbReference type="AlphaFoldDB" id="A0A9Q1HC53"/>
<dbReference type="InterPro" id="IPR034192">
    <property type="entry name" value="SREK1_RRM2"/>
</dbReference>
<protein>
    <recommendedName>
        <fullName evidence="9">Splicing regulatory glutamine/lysine-rich protein 1</fullName>
    </recommendedName>
    <alternativeName>
        <fullName evidence="10">Serine/arginine-rich-splicing regulatory protein 86</fullName>
    </alternativeName>
    <alternativeName>
        <fullName evidence="11">Splicing factor, arginine/serine-rich 12</fullName>
    </alternativeName>
</protein>
<dbReference type="Gene3D" id="3.30.70.330">
    <property type="match status" value="2"/>
</dbReference>
<keyword evidence="12" id="KW-0694">RNA-binding</keyword>
<comment type="function">
    <text evidence="8">Participates in the regulation of alternative splicing by modulating the activity of other splice facors. Inhibits the splicing activity of SFRS1, SFRS2 and SFRS6. Augments the splicing activity of SFRS3.</text>
</comment>
<feature type="compositionally biased region" description="Basic and acidic residues" evidence="13">
    <location>
        <begin position="484"/>
        <end position="510"/>
    </location>
</feature>
<dbReference type="PANTHER" id="PTHR32343:SF22">
    <property type="entry name" value="LD29830P"/>
    <property type="match status" value="1"/>
</dbReference>
<dbReference type="SUPFAM" id="SSF54928">
    <property type="entry name" value="RNA-binding domain, RBD"/>
    <property type="match status" value="2"/>
</dbReference>
<feature type="compositionally biased region" description="Basic and acidic residues" evidence="13">
    <location>
        <begin position="459"/>
        <end position="476"/>
    </location>
</feature>
<evidence type="ECO:0000256" key="13">
    <source>
        <dbReference type="SAM" id="MobiDB-lite"/>
    </source>
</evidence>
<feature type="compositionally biased region" description="Basic residues" evidence="13">
    <location>
        <begin position="318"/>
        <end position="414"/>
    </location>
</feature>
<dbReference type="SMART" id="SM00360">
    <property type="entry name" value="RRM"/>
    <property type="match status" value="2"/>
</dbReference>
<sequence length="543" mass="60907">MVNTRVAQVSNVSAAATMEQLRTLFGFLGKIEDIRLFPKEDSVLPVTVRICFVRFEDATSVGMAQHLSNTVFLDKALNVVPFPDGVIPEESKALQMVAASAGGLVSMMGNAGAGLLPTPPQPLLGHLSGAVTGVSAPVSATGPVDQTFAALGVPQPPPLINVDPTKVEEIRRTVYVGNLDSGTVTAEQLLNFFQKVGEVKYVRMAGDETQPTRFAFVEFSEQASVAKALTYNGVMFAGRPLKINHSNNAIVKPPGKTQEAIQKELAQTMKQVRDAQALIQAAIDPEIKAAAGKSISEDVKAAAVQSLAQGIMNELDKKKKSRSPSPRHKSRSRSRRRTRSRSSERRRSRSRRSSSRSRRRSRSPKRRSPKRRSRSRSRHRRSRSKSRERRSRSRDKKRRSRTPPRGYRSRRSRSRSGEKKSESSRSRRRSRSSSRRRSHSKSRSSSPKRSSKHRKDKKRDRSKDRERDRKDKDSKSSSRKKKEKEHSEKEPETTEEKKEEKADSKIKRDYDEEEKGFDSQEGAPVATETGDNVKTEDMDMDSD</sequence>
<dbReference type="InterPro" id="IPR000504">
    <property type="entry name" value="RRM_dom"/>
</dbReference>
<dbReference type="OrthoDB" id="7763451at2759"/>
<dbReference type="Proteomes" id="UP001152320">
    <property type="component" value="Chromosome 6"/>
</dbReference>
<evidence type="ECO:0000256" key="8">
    <source>
        <dbReference type="ARBA" id="ARBA00058989"/>
    </source>
</evidence>
<evidence type="ECO:0000256" key="12">
    <source>
        <dbReference type="PROSITE-ProRule" id="PRU00176"/>
    </source>
</evidence>
<dbReference type="EMBL" id="JAIZAY010000006">
    <property type="protein sequence ID" value="KAJ8040635.1"/>
    <property type="molecule type" value="Genomic_DNA"/>
</dbReference>
<evidence type="ECO:0000256" key="1">
    <source>
        <dbReference type="ARBA" id="ARBA00004123"/>
    </source>
</evidence>
<dbReference type="CDD" id="cd12260">
    <property type="entry name" value="RRM2_SREK1"/>
    <property type="match status" value="1"/>
</dbReference>
<evidence type="ECO:0000256" key="3">
    <source>
        <dbReference type="ARBA" id="ARBA00022553"/>
    </source>
</evidence>
<evidence type="ECO:0000256" key="9">
    <source>
        <dbReference type="ARBA" id="ARBA00073574"/>
    </source>
</evidence>